<sequence length="310" mass="33330">MTVPADYGRVAVVMGGNSTEREISLQSGNAVLASLLRSGVDAVGIDTQNGLSELVKTKNIDRVFIALHGRGGEDGAFQGAMSCLNLPYTGSDVLGSALAMDKLRTKQVWDACQLPTPSYIEATSLNDMLALSAKLTFPVALKPINEGSSIGISKVMDKSALSAAWQAAVQYDTSVLAEQWIEGDEYTVAVLNEKALPIIKLETDHIFYDYEAKYTSNDTQYIFPCGLSSQEESNLHVLALKAFSVLGCSGWGRVDFMVDKAGQAWLLEVNTIPGMTDHSLVPMAAHHAGLSFDQLVLAILDTSFEVKSSK</sequence>
<keyword evidence="8" id="KW-0460">Magnesium</keyword>
<gene>
    <name evidence="14" type="ORF">MNBD_GAMMA16-2260</name>
</gene>
<feature type="domain" description="ATP-grasp" evidence="13">
    <location>
        <begin position="106"/>
        <end position="301"/>
    </location>
</feature>
<dbReference type="PROSITE" id="PS00843">
    <property type="entry name" value="DALA_DALA_LIGASE_1"/>
    <property type="match status" value="1"/>
</dbReference>
<dbReference type="PIRSF" id="PIRSF039102">
    <property type="entry name" value="Ddl/VanB"/>
    <property type="match status" value="1"/>
</dbReference>
<dbReference type="PROSITE" id="PS50975">
    <property type="entry name" value="ATP_GRASP"/>
    <property type="match status" value="1"/>
</dbReference>
<evidence type="ECO:0000259" key="13">
    <source>
        <dbReference type="PROSITE" id="PS50975"/>
    </source>
</evidence>
<evidence type="ECO:0000256" key="5">
    <source>
        <dbReference type="ARBA" id="ARBA00022723"/>
    </source>
</evidence>
<dbReference type="HAMAP" id="MF_00047">
    <property type="entry name" value="Dala_Dala_lig"/>
    <property type="match status" value="1"/>
</dbReference>
<evidence type="ECO:0000256" key="3">
    <source>
        <dbReference type="ARBA" id="ARBA00022490"/>
    </source>
</evidence>
<dbReference type="NCBIfam" id="NF002378">
    <property type="entry name" value="PRK01372.1"/>
    <property type="match status" value="1"/>
</dbReference>
<keyword evidence="5" id="KW-0479">Metal-binding</keyword>
<dbReference type="GO" id="GO:0005524">
    <property type="term" value="F:ATP binding"/>
    <property type="evidence" value="ECO:0007669"/>
    <property type="project" value="UniProtKB-KW"/>
</dbReference>
<dbReference type="SUPFAM" id="SSF56059">
    <property type="entry name" value="Glutathione synthetase ATP-binding domain-like"/>
    <property type="match status" value="1"/>
</dbReference>
<comment type="subcellular location">
    <subcellularLocation>
        <location evidence="1">Cytoplasm</location>
    </subcellularLocation>
</comment>
<dbReference type="EC" id="6.3.2.4" evidence="14"/>
<evidence type="ECO:0000256" key="6">
    <source>
        <dbReference type="ARBA" id="ARBA00022741"/>
    </source>
</evidence>
<evidence type="ECO:0000313" key="14">
    <source>
        <dbReference type="EMBL" id="VAW86433.1"/>
    </source>
</evidence>
<comment type="similarity">
    <text evidence="2">Belongs to the D-alanine--D-alanine ligase family.</text>
</comment>
<dbReference type="FunFam" id="3.30.470.20:FF:000008">
    <property type="entry name" value="D-alanine--D-alanine ligase"/>
    <property type="match status" value="1"/>
</dbReference>
<reference evidence="14" key="1">
    <citation type="submission" date="2018-06" db="EMBL/GenBank/DDBJ databases">
        <authorList>
            <person name="Zhirakovskaya E."/>
        </authorList>
    </citation>
    <scope>NUCLEOTIDE SEQUENCE</scope>
</reference>
<evidence type="ECO:0000256" key="12">
    <source>
        <dbReference type="ARBA" id="ARBA00023316"/>
    </source>
</evidence>
<dbReference type="Gene3D" id="3.30.1490.20">
    <property type="entry name" value="ATP-grasp fold, A domain"/>
    <property type="match status" value="1"/>
</dbReference>
<dbReference type="InterPro" id="IPR005905">
    <property type="entry name" value="D_ala_D_ala"/>
</dbReference>
<dbReference type="InterPro" id="IPR011761">
    <property type="entry name" value="ATP-grasp"/>
</dbReference>
<evidence type="ECO:0000256" key="10">
    <source>
        <dbReference type="ARBA" id="ARBA00022984"/>
    </source>
</evidence>
<evidence type="ECO:0000256" key="2">
    <source>
        <dbReference type="ARBA" id="ARBA00010871"/>
    </source>
</evidence>
<dbReference type="InterPro" id="IPR000291">
    <property type="entry name" value="D-Ala_lig_Van_CS"/>
</dbReference>
<dbReference type="InterPro" id="IPR016185">
    <property type="entry name" value="PreATP-grasp_dom_sf"/>
</dbReference>
<dbReference type="SUPFAM" id="SSF52440">
    <property type="entry name" value="PreATP-grasp domain"/>
    <property type="match status" value="1"/>
</dbReference>
<evidence type="ECO:0000256" key="8">
    <source>
        <dbReference type="ARBA" id="ARBA00022842"/>
    </source>
</evidence>
<keyword evidence="3" id="KW-0963">Cytoplasm</keyword>
<evidence type="ECO:0000256" key="7">
    <source>
        <dbReference type="ARBA" id="ARBA00022840"/>
    </source>
</evidence>
<dbReference type="AlphaFoldDB" id="A0A3B0ZE15"/>
<dbReference type="InterPro" id="IPR011095">
    <property type="entry name" value="Dala_Dala_lig_C"/>
</dbReference>
<dbReference type="NCBIfam" id="TIGR01205">
    <property type="entry name" value="D_ala_D_alaTIGR"/>
    <property type="match status" value="1"/>
</dbReference>
<keyword evidence="4 14" id="KW-0436">Ligase</keyword>
<dbReference type="GO" id="GO:0005829">
    <property type="term" value="C:cytosol"/>
    <property type="evidence" value="ECO:0007669"/>
    <property type="project" value="TreeGrafter"/>
</dbReference>
<dbReference type="PANTHER" id="PTHR23132">
    <property type="entry name" value="D-ALANINE--D-ALANINE LIGASE"/>
    <property type="match status" value="1"/>
</dbReference>
<evidence type="ECO:0000256" key="9">
    <source>
        <dbReference type="ARBA" id="ARBA00022960"/>
    </source>
</evidence>
<proteinExistence type="inferred from homology"/>
<dbReference type="Pfam" id="PF01820">
    <property type="entry name" value="Dala_Dala_lig_N"/>
    <property type="match status" value="1"/>
</dbReference>
<dbReference type="PROSITE" id="PS00844">
    <property type="entry name" value="DALA_DALA_LIGASE_2"/>
    <property type="match status" value="1"/>
</dbReference>
<dbReference type="InterPro" id="IPR013815">
    <property type="entry name" value="ATP_grasp_subdomain_1"/>
</dbReference>
<organism evidence="14">
    <name type="scientific">hydrothermal vent metagenome</name>
    <dbReference type="NCBI Taxonomy" id="652676"/>
    <lineage>
        <taxon>unclassified sequences</taxon>
        <taxon>metagenomes</taxon>
        <taxon>ecological metagenomes</taxon>
    </lineage>
</organism>
<dbReference type="InterPro" id="IPR011127">
    <property type="entry name" value="Dala_Dala_lig_N"/>
</dbReference>
<keyword evidence="12" id="KW-0961">Cell wall biogenesis/degradation</keyword>
<keyword evidence="7" id="KW-0067">ATP-binding</keyword>
<dbReference type="GO" id="GO:0008360">
    <property type="term" value="P:regulation of cell shape"/>
    <property type="evidence" value="ECO:0007669"/>
    <property type="project" value="UniProtKB-KW"/>
</dbReference>
<dbReference type="GO" id="GO:0009252">
    <property type="term" value="P:peptidoglycan biosynthetic process"/>
    <property type="evidence" value="ECO:0007669"/>
    <property type="project" value="UniProtKB-KW"/>
</dbReference>
<keyword evidence="11" id="KW-0464">Manganese</keyword>
<dbReference type="Gene3D" id="3.30.470.20">
    <property type="entry name" value="ATP-grasp fold, B domain"/>
    <property type="match status" value="1"/>
</dbReference>
<keyword evidence="6" id="KW-0547">Nucleotide-binding</keyword>
<name>A0A3B0ZE15_9ZZZZ</name>
<dbReference type="Pfam" id="PF07478">
    <property type="entry name" value="Dala_Dala_lig_C"/>
    <property type="match status" value="1"/>
</dbReference>
<keyword evidence="10" id="KW-0573">Peptidoglycan synthesis</keyword>
<protein>
    <submittedName>
        <fullName evidence="14">D-alanine--D-alanine ligase</fullName>
        <ecNumber evidence="14">6.3.2.4</ecNumber>
    </submittedName>
</protein>
<evidence type="ECO:0000256" key="11">
    <source>
        <dbReference type="ARBA" id="ARBA00023211"/>
    </source>
</evidence>
<dbReference type="GO" id="GO:0008716">
    <property type="term" value="F:D-alanine-D-alanine ligase activity"/>
    <property type="evidence" value="ECO:0007669"/>
    <property type="project" value="UniProtKB-EC"/>
</dbReference>
<keyword evidence="9" id="KW-0133">Cell shape</keyword>
<evidence type="ECO:0000256" key="4">
    <source>
        <dbReference type="ARBA" id="ARBA00022598"/>
    </source>
</evidence>
<dbReference type="GO" id="GO:0071555">
    <property type="term" value="P:cell wall organization"/>
    <property type="evidence" value="ECO:0007669"/>
    <property type="project" value="UniProtKB-KW"/>
</dbReference>
<dbReference type="Gene3D" id="3.40.50.20">
    <property type="match status" value="1"/>
</dbReference>
<dbReference type="PANTHER" id="PTHR23132:SF23">
    <property type="entry name" value="D-ALANINE--D-ALANINE LIGASE B"/>
    <property type="match status" value="1"/>
</dbReference>
<accession>A0A3B0ZE15</accession>
<dbReference type="EMBL" id="UOFO01000094">
    <property type="protein sequence ID" value="VAW86433.1"/>
    <property type="molecule type" value="Genomic_DNA"/>
</dbReference>
<dbReference type="GO" id="GO:0046872">
    <property type="term" value="F:metal ion binding"/>
    <property type="evidence" value="ECO:0007669"/>
    <property type="project" value="UniProtKB-KW"/>
</dbReference>
<evidence type="ECO:0000256" key="1">
    <source>
        <dbReference type="ARBA" id="ARBA00004496"/>
    </source>
</evidence>